<feature type="transmembrane region" description="Helical" evidence="1">
    <location>
        <begin position="92"/>
        <end position="111"/>
    </location>
</feature>
<protein>
    <recommendedName>
        <fullName evidence="2">DUF1648 domain-containing protein</fullName>
    </recommendedName>
</protein>
<dbReference type="InterPro" id="IPR025962">
    <property type="entry name" value="SdpI/YhfL"/>
</dbReference>
<dbReference type="Pfam" id="PF13630">
    <property type="entry name" value="SdpI"/>
    <property type="match status" value="1"/>
</dbReference>
<accession>A0A5E7YM61</accession>
<dbReference type="GO" id="GO:0009636">
    <property type="term" value="P:response to toxic substance"/>
    <property type="evidence" value="ECO:0007669"/>
    <property type="project" value="TreeGrafter"/>
</dbReference>
<dbReference type="EMBL" id="CABVLI010000032">
    <property type="protein sequence ID" value="VVT06421.1"/>
    <property type="molecule type" value="Genomic_DNA"/>
</dbReference>
<dbReference type="PIRSF" id="PIRSF038959">
    <property type="entry name" value="SdpI"/>
    <property type="match status" value="1"/>
</dbReference>
<dbReference type="PANTHER" id="PTHR37810:SF5">
    <property type="entry name" value="IMMUNITY PROTEIN SDPI"/>
    <property type="match status" value="1"/>
</dbReference>
<dbReference type="Proteomes" id="UP000326857">
    <property type="component" value="Unassembled WGS sequence"/>
</dbReference>
<evidence type="ECO:0000313" key="3">
    <source>
        <dbReference type="EMBL" id="VVT06421.1"/>
    </source>
</evidence>
<sequence>MRYRNLIIASAVTAGGLAIVAAVALGRLPAGTQLPTHWGPDGLPDRFADAGTALFMPVALTVVASLMMAALPSLEPMQHKLEQSAPLYRTAWVGLLGIMVLVEAMVAAPAFGLALPATTMLIGIGVLFVALGNVLPKSRPGFFVGIRTPWAIMDPDNWIATHRYGGRIMVGAGFGLILVALLPMQNATRTSFVIALLLVMIATPIGYSFFYWRRTHRAG</sequence>
<reference evidence="3 4" key="1">
    <citation type="submission" date="2019-09" db="EMBL/GenBank/DDBJ databases">
        <authorList>
            <person name="Dittami M. S."/>
        </authorList>
    </citation>
    <scope>NUCLEOTIDE SEQUENCE [LARGE SCALE GENOMIC DNA]</scope>
    <source>
        <strain evidence="3">SPHINGO391</strain>
    </source>
</reference>
<keyword evidence="1" id="KW-0812">Transmembrane</keyword>
<dbReference type="AlphaFoldDB" id="A0A5E7YM61"/>
<keyword evidence="1" id="KW-1133">Transmembrane helix</keyword>
<feature type="transmembrane region" description="Helical" evidence="1">
    <location>
        <begin position="117"/>
        <end position="135"/>
    </location>
</feature>
<feature type="transmembrane region" description="Helical" evidence="1">
    <location>
        <begin position="191"/>
        <end position="212"/>
    </location>
</feature>
<dbReference type="InterPro" id="IPR012867">
    <property type="entry name" value="DUF1648"/>
</dbReference>
<feature type="domain" description="DUF1648" evidence="2">
    <location>
        <begin position="17"/>
        <end position="59"/>
    </location>
</feature>
<feature type="transmembrane region" description="Helical" evidence="1">
    <location>
        <begin position="50"/>
        <end position="71"/>
    </location>
</feature>
<evidence type="ECO:0000256" key="1">
    <source>
        <dbReference type="SAM" id="Phobius"/>
    </source>
</evidence>
<dbReference type="RefSeq" id="WP_151990280.1">
    <property type="nucleotide sequence ID" value="NZ_LR701528.1"/>
</dbReference>
<dbReference type="Pfam" id="PF07853">
    <property type="entry name" value="DUF1648"/>
    <property type="match status" value="1"/>
</dbReference>
<organism evidence="3 4">
    <name type="scientific">Sphingomonas aurantiaca</name>
    <dbReference type="NCBI Taxonomy" id="185949"/>
    <lineage>
        <taxon>Bacteria</taxon>
        <taxon>Pseudomonadati</taxon>
        <taxon>Pseudomonadota</taxon>
        <taxon>Alphaproteobacteria</taxon>
        <taxon>Sphingomonadales</taxon>
        <taxon>Sphingomonadaceae</taxon>
        <taxon>Sphingomonas</taxon>
    </lineage>
</organism>
<dbReference type="PANTHER" id="PTHR37810">
    <property type="entry name" value="IMMUNITY PROTEIN SDPI"/>
    <property type="match status" value="1"/>
</dbReference>
<gene>
    <name evidence="3" type="ORF">SPHINGO391_380069</name>
</gene>
<evidence type="ECO:0000259" key="2">
    <source>
        <dbReference type="Pfam" id="PF07853"/>
    </source>
</evidence>
<proteinExistence type="predicted"/>
<feature type="transmembrane region" description="Helical" evidence="1">
    <location>
        <begin position="168"/>
        <end position="185"/>
    </location>
</feature>
<keyword evidence="1" id="KW-0472">Membrane</keyword>
<dbReference type="InterPro" id="IPR026272">
    <property type="entry name" value="SdpI"/>
</dbReference>
<name>A0A5E7YM61_9SPHN</name>
<evidence type="ECO:0000313" key="4">
    <source>
        <dbReference type="Proteomes" id="UP000326857"/>
    </source>
</evidence>